<dbReference type="Proteomes" id="UP000177690">
    <property type="component" value="Unassembled WGS sequence"/>
</dbReference>
<keyword evidence="1" id="KW-1133">Transmembrane helix</keyword>
<keyword evidence="1" id="KW-0472">Membrane</keyword>
<dbReference type="AlphaFoldDB" id="A0A1G1ZSZ4"/>
<evidence type="ECO:0000256" key="1">
    <source>
        <dbReference type="SAM" id="Phobius"/>
    </source>
</evidence>
<comment type="caution">
    <text evidence="2">The sequence shown here is derived from an EMBL/GenBank/DDBJ whole genome shotgun (WGS) entry which is preliminary data.</text>
</comment>
<gene>
    <name evidence="2" type="ORF">A3I24_00500</name>
</gene>
<protein>
    <submittedName>
        <fullName evidence="2">Uncharacterized protein</fullName>
    </submittedName>
</protein>
<evidence type="ECO:0000313" key="2">
    <source>
        <dbReference type="EMBL" id="OGY66947.1"/>
    </source>
</evidence>
<dbReference type="STRING" id="1798409.A3I24_00500"/>
<sequence length="349" mass="37635">MIDKNIVEYLNQYSKQYPIEALKEQLKNSGYLPQDIEDSLNYIQQGGLATPAGEAVLTPGKTWPWLRIVLAGGAIVVVTVTGYFIFRGFSRPEQASVGNKPAVSSGIKKEETKTVSTSQQGIECNPFAGQKVLSASADLDATYKDEGFPLFLDPAKGFPENKALSIDPLYSLGPSICAKHFENSSNEAMVSIILHDGDKAAARIIMLRAKAGTYNFSPEDYGDPGRLTLSIVDPDNPLKSPNLYFKSGSMTVGPNPLKPNEEMLINFRGLGGVLGIDGTTPVFRLDGIIKFNLPAKTQLEAPSFLPSCSSLGGELCSKDKVCDAVIASRDNNAVQVCCAKNFCGVKQLR</sequence>
<name>A0A1G1ZSZ4_9BACT</name>
<proteinExistence type="predicted"/>
<reference evidence="2 3" key="1">
    <citation type="journal article" date="2016" name="Nat. Commun.">
        <title>Thousands of microbial genomes shed light on interconnected biogeochemical processes in an aquifer system.</title>
        <authorList>
            <person name="Anantharaman K."/>
            <person name="Brown C.T."/>
            <person name="Hug L.A."/>
            <person name="Sharon I."/>
            <person name="Castelle C.J."/>
            <person name="Probst A.J."/>
            <person name="Thomas B.C."/>
            <person name="Singh A."/>
            <person name="Wilkins M.J."/>
            <person name="Karaoz U."/>
            <person name="Brodie E.L."/>
            <person name="Williams K.H."/>
            <person name="Hubbard S.S."/>
            <person name="Banfield J.F."/>
        </authorList>
    </citation>
    <scope>NUCLEOTIDE SEQUENCE [LARGE SCALE GENOMIC DNA]</scope>
</reference>
<accession>A0A1G1ZSZ4</accession>
<evidence type="ECO:0000313" key="3">
    <source>
        <dbReference type="Proteomes" id="UP000177690"/>
    </source>
</evidence>
<keyword evidence="1" id="KW-0812">Transmembrane</keyword>
<feature type="transmembrane region" description="Helical" evidence="1">
    <location>
        <begin position="65"/>
        <end position="86"/>
    </location>
</feature>
<organism evidence="2 3">
    <name type="scientific">Candidatus Harrisonbacteria bacterium RIFCSPLOWO2_02_FULL_41_13b</name>
    <dbReference type="NCBI Taxonomy" id="1798409"/>
    <lineage>
        <taxon>Bacteria</taxon>
        <taxon>Candidatus Harrisoniibacteriota</taxon>
    </lineage>
</organism>
<dbReference type="EMBL" id="MHJL01000032">
    <property type="protein sequence ID" value="OGY66947.1"/>
    <property type="molecule type" value="Genomic_DNA"/>
</dbReference>